<dbReference type="KEGG" id="aacx:DEACI_2387"/>
<dbReference type="Gene3D" id="3.90.1570.10">
    <property type="entry name" value="tt1808, chain A"/>
    <property type="match status" value="1"/>
</dbReference>
<dbReference type="Proteomes" id="UP001071230">
    <property type="component" value="Unassembled WGS sequence"/>
</dbReference>
<evidence type="ECO:0000259" key="1">
    <source>
        <dbReference type="Pfam" id="PF05685"/>
    </source>
</evidence>
<evidence type="ECO:0000313" key="2">
    <source>
        <dbReference type="EMBL" id="CAA7601719.1"/>
    </source>
</evidence>
<keyword evidence="2" id="KW-0255">Endonuclease</keyword>
<proteinExistence type="predicted"/>
<dbReference type="InterPro" id="IPR008538">
    <property type="entry name" value="Uma2"/>
</dbReference>
<dbReference type="PANTHER" id="PTHR36558:SF1">
    <property type="entry name" value="RESTRICTION ENDONUCLEASE DOMAIN-CONTAINING PROTEIN-RELATED"/>
    <property type="match status" value="1"/>
</dbReference>
<dbReference type="InterPro" id="IPR011335">
    <property type="entry name" value="Restrct_endonuc-II-like"/>
</dbReference>
<sequence length="191" mass="22090">MPIPEAKRKYTYADYLTWPEGDRWEIIDGVPYMQVAPIWQHQSVSRELLRQFSNYLLHKPCQVFASPFDLRLSNLDTKDEDTTEVYQPDLTIICDKDKLSKTGFCGVPEMVIEILSPSTAKTDKLLKFNAYESFGVKEYWIVEPDTKLVNAFILQGDGRYGRIEVYTEDDEVKVSIFPDFAIDLKLVFEGV</sequence>
<reference evidence="2" key="2">
    <citation type="submission" date="2020-01" db="EMBL/GenBank/DDBJ databases">
        <authorList>
            <person name="Hornung B."/>
        </authorList>
    </citation>
    <scope>NUCLEOTIDE SEQUENCE</scope>
    <source>
        <strain evidence="2">PacBioINE</strain>
    </source>
</reference>
<organism evidence="2">
    <name type="scientific">Acididesulfobacillus acetoxydans</name>
    <dbReference type="NCBI Taxonomy" id="1561005"/>
    <lineage>
        <taxon>Bacteria</taxon>
        <taxon>Bacillati</taxon>
        <taxon>Bacillota</taxon>
        <taxon>Clostridia</taxon>
        <taxon>Eubacteriales</taxon>
        <taxon>Peptococcaceae</taxon>
        <taxon>Acididesulfobacillus</taxon>
    </lineage>
</organism>
<evidence type="ECO:0000313" key="4">
    <source>
        <dbReference type="Proteomes" id="UP001071230"/>
    </source>
</evidence>
<keyword evidence="2" id="KW-0378">Hydrolase</keyword>
<protein>
    <submittedName>
        <fullName evidence="3">Endonuclease, Uma2 (Restriction endonuclease fold)</fullName>
    </submittedName>
    <submittedName>
        <fullName evidence="2">Restriction endonuclease type II-like</fullName>
    </submittedName>
</protein>
<dbReference type="Pfam" id="PF05685">
    <property type="entry name" value="Uma2"/>
    <property type="match status" value="1"/>
</dbReference>
<dbReference type="EMBL" id="CDGJ01000110">
    <property type="protein sequence ID" value="CEJ09062.1"/>
    <property type="molecule type" value="Genomic_DNA"/>
</dbReference>
<dbReference type="CDD" id="cd06260">
    <property type="entry name" value="DUF820-like"/>
    <property type="match status" value="1"/>
</dbReference>
<dbReference type="Proteomes" id="UP000836597">
    <property type="component" value="Chromosome"/>
</dbReference>
<gene>
    <name evidence="2" type="ORF">DEACI_2387</name>
    <name evidence="3" type="ORF">DEACI_3545</name>
</gene>
<dbReference type="PANTHER" id="PTHR36558">
    <property type="entry name" value="GLR1098 PROTEIN"/>
    <property type="match status" value="1"/>
</dbReference>
<dbReference type="RefSeq" id="WP_240985209.1">
    <property type="nucleotide sequence ID" value="NZ_CDGJ01000110.1"/>
</dbReference>
<feature type="domain" description="Putative restriction endonuclease" evidence="1">
    <location>
        <begin position="13"/>
        <end position="184"/>
    </location>
</feature>
<dbReference type="GO" id="GO:0004519">
    <property type="term" value="F:endonuclease activity"/>
    <property type="evidence" value="ECO:0007669"/>
    <property type="project" value="UniProtKB-KW"/>
</dbReference>
<keyword evidence="4" id="KW-1185">Reference proteome</keyword>
<dbReference type="SUPFAM" id="SSF52980">
    <property type="entry name" value="Restriction endonuclease-like"/>
    <property type="match status" value="1"/>
</dbReference>
<evidence type="ECO:0000313" key="3">
    <source>
        <dbReference type="EMBL" id="CEJ09062.1"/>
    </source>
</evidence>
<dbReference type="EMBL" id="LR746496">
    <property type="protein sequence ID" value="CAA7601719.1"/>
    <property type="molecule type" value="Genomic_DNA"/>
</dbReference>
<accession>A0A8S0W8B9</accession>
<dbReference type="InterPro" id="IPR012296">
    <property type="entry name" value="Nuclease_put_TT1808"/>
</dbReference>
<keyword evidence="2" id="KW-0540">Nuclease</keyword>
<name>A0A8S0W8B9_9FIRM</name>
<reference evidence="3" key="1">
    <citation type="submission" date="2014-11" db="EMBL/GenBank/DDBJ databases">
        <authorList>
            <person name="Hornung B.V."/>
        </authorList>
    </citation>
    <scope>NUCLEOTIDE SEQUENCE</scope>
    <source>
        <strain evidence="3">INE</strain>
    </source>
</reference>
<dbReference type="AlphaFoldDB" id="A0A8S0W8B9"/>